<name>A0A9W6FUM8_9BACT</name>
<organism evidence="2 3">
    <name type="scientific">Desulforhabdus amnigena</name>
    <dbReference type="NCBI Taxonomy" id="40218"/>
    <lineage>
        <taxon>Bacteria</taxon>
        <taxon>Pseudomonadati</taxon>
        <taxon>Thermodesulfobacteriota</taxon>
        <taxon>Syntrophobacteria</taxon>
        <taxon>Syntrophobacterales</taxon>
        <taxon>Syntrophobacteraceae</taxon>
        <taxon>Desulforhabdus</taxon>
    </lineage>
</organism>
<reference evidence="2" key="1">
    <citation type="submission" date="2022-12" db="EMBL/GenBank/DDBJ databases">
        <title>Reference genome sequencing for broad-spectrum identification of bacterial and archaeal isolates by mass spectrometry.</title>
        <authorList>
            <person name="Sekiguchi Y."/>
            <person name="Tourlousse D.M."/>
        </authorList>
    </citation>
    <scope>NUCLEOTIDE SEQUENCE</scope>
    <source>
        <strain evidence="2">ASRB1</strain>
    </source>
</reference>
<dbReference type="InterPro" id="IPR014044">
    <property type="entry name" value="CAP_dom"/>
</dbReference>
<dbReference type="SUPFAM" id="SSF55797">
    <property type="entry name" value="PR-1-like"/>
    <property type="match status" value="1"/>
</dbReference>
<comment type="caution">
    <text evidence="2">The sequence shown here is derived from an EMBL/GenBank/DDBJ whole genome shotgun (WGS) entry which is preliminary data.</text>
</comment>
<dbReference type="CDD" id="cd05379">
    <property type="entry name" value="CAP_bacterial"/>
    <property type="match status" value="1"/>
</dbReference>
<dbReference type="AlphaFoldDB" id="A0A9W6FUM8"/>
<evidence type="ECO:0000313" key="3">
    <source>
        <dbReference type="Proteomes" id="UP001144372"/>
    </source>
</evidence>
<dbReference type="Pfam" id="PF00188">
    <property type="entry name" value="CAP"/>
    <property type="match status" value="1"/>
</dbReference>
<gene>
    <name evidence="2" type="ORF">DAMNIGENAA_26150</name>
</gene>
<dbReference type="InterPro" id="IPR035940">
    <property type="entry name" value="CAP_sf"/>
</dbReference>
<evidence type="ECO:0000313" key="2">
    <source>
        <dbReference type="EMBL" id="GLI35182.1"/>
    </source>
</evidence>
<dbReference type="Gene3D" id="3.40.33.10">
    <property type="entry name" value="CAP"/>
    <property type="match status" value="1"/>
</dbReference>
<accession>A0A9W6FUM8</accession>
<dbReference type="PANTHER" id="PTHR31157:SF1">
    <property type="entry name" value="SCP DOMAIN-CONTAINING PROTEIN"/>
    <property type="match status" value="1"/>
</dbReference>
<dbReference type="PROSITE" id="PS51257">
    <property type="entry name" value="PROKAR_LIPOPROTEIN"/>
    <property type="match status" value="1"/>
</dbReference>
<keyword evidence="3" id="KW-1185">Reference proteome</keyword>
<proteinExistence type="predicted"/>
<dbReference type="RefSeq" id="WP_281794790.1">
    <property type="nucleotide sequence ID" value="NZ_BSDR01000001.1"/>
</dbReference>
<protein>
    <recommendedName>
        <fullName evidence="1">SCP domain-containing protein</fullName>
    </recommendedName>
</protein>
<dbReference type="PANTHER" id="PTHR31157">
    <property type="entry name" value="SCP DOMAIN-CONTAINING PROTEIN"/>
    <property type="match status" value="1"/>
</dbReference>
<dbReference type="Proteomes" id="UP001144372">
    <property type="component" value="Unassembled WGS sequence"/>
</dbReference>
<sequence length="166" mass="19001">MKKSFIVFTVMLLGTWILLSCSAYSKTLPAYPRGHSFGETQQMTGDLGQDTARRLFELVHRENRGLRWNECLSQKAYERAKYLVKNKRFSHKDPRTGKNPAWDMLKSCCNFRYAGENLVRGDLPAESLHEALMESPSHRKNIMDPNFDLLGIGCYGDICVQLFAGF</sequence>
<evidence type="ECO:0000259" key="1">
    <source>
        <dbReference type="Pfam" id="PF00188"/>
    </source>
</evidence>
<feature type="domain" description="SCP" evidence="1">
    <location>
        <begin position="66"/>
        <end position="156"/>
    </location>
</feature>
<dbReference type="EMBL" id="BSDR01000001">
    <property type="protein sequence ID" value="GLI35182.1"/>
    <property type="molecule type" value="Genomic_DNA"/>
</dbReference>